<sequence length="205" mass="22821">MADRGEDGVDGEALLDLPVSVLEKQPGLASDADWGALMKAAQDGDAASYRRLLGDVTPWLRRYYTHRLPLPMWDDAVQDVLIALHEKRHTYDPARPFEPWLAAIARHKWIDRLRAMRTMPTEVLDEALPAPDDHGAAVSDALTLDTLLAQLRPQQAEAIRLVKLEGLSVEEAALRARQSPSLVKVNIHRGLRRLGALVRRVHDAG</sequence>
<name>A0ABT1W8S8_9PROT</name>
<evidence type="ECO:0000313" key="9">
    <source>
        <dbReference type="Proteomes" id="UP001524587"/>
    </source>
</evidence>
<evidence type="ECO:0000256" key="2">
    <source>
        <dbReference type="ARBA" id="ARBA00023015"/>
    </source>
</evidence>
<dbReference type="RefSeq" id="WP_422864781.1">
    <property type="nucleotide sequence ID" value="NZ_JAMSKV010000011.1"/>
</dbReference>
<evidence type="ECO:0000256" key="5">
    <source>
        <dbReference type="ARBA" id="ARBA00023163"/>
    </source>
</evidence>
<feature type="domain" description="RNA polymerase sigma factor 70 region 4 type 2" evidence="7">
    <location>
        <begin position="144"/>
        <end position="194"/>
    </location>
</feature>
<dbReference type="InterPro" id="IPR013324">
    <property type="entry name" value="RNA_pol_sigma_r3/r4-like"/>
</dbReference>
<reference evidence="8 9" key="1">
    <citation type="submission" date="2022-06" db="EMBL/GenBank/DDBJ databases">
        <title>Endosaccharibacter gen. nov., sp. nov., endophytic bacteria isolated from sugarcane.</title>
        <authorList>
            <person name="Pitiwittayakul N."/>
            <person name="Yukphan P."/>
            <person name="Charoenyingcharoen P."/>
            <person name="Tanasupawat S."/>
        </authorList>
    </citation>
    <scope>NUCLEOTIDE SEQUENCE [LARGE SCALE GENOMIC DNA]</scope>
    <source>
        <strain evidence="8 9">KSS8</strain>
    </source>
</reference>
<dbReference type="PANTHER" id="PTHR43133">
    <property type="entry name" value="RNA POLYMERASE ECF-TYPE SIGMA FACTO"/>
    <property type="match status" value="1"/>
</dbReference>
<proteinExistence type="inferred from homology"/>
<dbReference type="EMBL" id="JAMSKV010000011">
    <property type="protein sequence ID" value="MCQ8279292.1"/>
    <property type="molecule type" value="Genomic_DNA"/>
</dbReference>
<dbReference type="Pfam" id="PF04542">
    <property type="entry name" value="Sigma70_r2"/>
    <property type="match status" value="1"/>
</dbReference>
<dbReference type="SUPFAM" id="SSF88659">
    <property type="entry name" value="Sigma3 and sigma4 domains of RNA polymerase sigma factors"/>
    <property type="match status" value="1"/>
</dbReference>
<comment type="caution">
    <text evidence="8">The sequence shown here is derived from an EMBL/GenBank/DDBJ whole genome shotgun (WGS) entry which is preliminary data.</text>
</comment>
<dbReference type="InterPro" id="IPR039425">
    <property type="entry name" value="RNA_pol_sigma-70-like"/>
</dbReference>
<organism evidence="8 9">
    <name type="scientific">Endosaccharibacter trunci</name>
    <dbReference type="NCBI Taxonomy" id="2812733"/>
    <lineage>
        <taxon>Bacteria</taxon>
        <taxon>Pseudomonadati</taxon>
        <taxon>Pseudomonadota</taxon>
        <taxon>Alphaproteobacteria</taxon>
        <taxon>Acetobacterales</taxon>
        <taxon>Acetobacteraceae</taxon>
        <taxon>Endosaccharibacter</taxon>
    </lineage>
</organism>
<dbReference type="Proteomes" id="UP001524587">
    <property type="component" value="Unassembled WGS sequence"/>
</dbReference>
<dbReference type="InterPro" id="IPR007627">
    <property type="entry name" value="RNA_pol_sigma70_r2"/>
</dbReference>
<keyword evidence="2" id="KW-0805">Transcription regulation</keyword>
<dbReference type="Pfam" id="PF08281">
    <property type="entry name" value="Sigma70_r4_2"/>
    <property type="match status" value="1"/>
</dbReference>
<comment type="similarity">
    <text evidence="1">Belongs to the sigma-70 factor family. ECF subfamily.</text>
</comment>
<evidence type="ECO:0000259" key="7">
    <source>
        <dbReference type="Pfam" id="PF08281"/>
    </source>
</evidence>
<keyword evidence="9" id="KW-1185">Reference proteome</keyword>
<evidence type="ECO:0000256" key="3">
    <source>
        <dbReference type="ARBA" id="ARBA00023082"/>
    </source>
</evidence>
<dbReference type="SUPFAM" id="SSF88946">
    <property type="entry name" value="Sigma2 domain of RNA polymerase sigma factors"/>
    <property type="match status" value="1"/>
</dbReference>
<feature type="domain" description="RNA polymerase sigma-70 region 2" evidence="6">
    <location>
        <begin position="50"/>
        <end position="115"/>
    </location>
</feature>
<keyword evidence="4" id="KW-0238">DNA-binding</keyword>
<dbReference type="PANTHER" id="PTHR43133:SF58">
    <property type="entry name" value="ECF RNA POLYMERASE SIGMA FACTOR SIGD"/>
    <property type="match status" value="1"/>
</dbReference>
<dbReference type="NCBIfam" id="TIGR02937">
    <property type="entry name" value="sigma70-ECF"/>
    <property type="match status" value="1"/>
</dbReference>
<evidence type="ECO:0000313" key="8">
    <source>
        <dbReference type="EMBL" id="MCQ8279292.1"/>
    </source>
</evidence>
<dbReference type="Gene3D" id="1.10.1740.10">
    <property type="match status" value="1"/>
</dbReference>
<dbReference type="InterPro" id="IPR036388">
    <property type="entry name" value="WH-like_DNA-bd_sf"/>
</dbReference>
<protein>
    <submittedName>
        <fullName evidence="8">Sigma-70 family RNA polymerase sigma factor</fullName>
    </submittedName>
</protein>
<accession>A0ABT1W8S8</accession>
<keyword evidence="5" id="KW-0804">Transcription</keyword>
<dbReference type="Gene3D" id="1.10.10.10">
    <property type="entry name" value="Winged helix-like DNA-binding domain superfamily/Winged helix DNA-binding domain"/>
    <property type="match status" value="1"/>
</dbReference>
<keyword evidence="3" id="KW-0731">Sigma factor</keyword>
<dbReference type="InterPro" id="IPR013249">
    <property type="entry name" value="RNA_pol_sigma70_r4_t2"/>
</dbReference>
<dbReference type="InterPro" id="IPR013325">
    <property type="entry name" value="RNA_pol_sigma_r2"/>
</dbReference>
<evidence type="ECO:0000256" key="1">
    <source>
        <dbReference type="ARBA" id="ARBA00010641"/>
    </source>
</evidence>
<dbReference type="InterPro" id="IPR014284">
    <property type="entry name" value="RNA_pol_sigma-70_dom"/>
</dbReference>
<evidence type="ECO:0000256" key="4">
    <source>
        <dbReference type="ARBA" id="ARBA00023125"/>
    </source>
</evidence>
<evidence type="ECO:0000259" key="6">
    <source>
        <dbReference type="Pfam" id="PF04542"/>
    </source>
</evidence>
<gene>
    <name evidence="8" type="ORF">NFI95_12655</name>
</gene>